<reference evidence="2 3" key="1">
    <citation type="submission" date="2020-08" db="EMBL/GenBank/DDBJ databases">
        <title>The Agave Microbiome: Exploring the role of microbial communities in plant adaptations to desert environments.</title>
        <authorList>
            <person name="Partida-Martinez L.P."/>
        </authorList>
    </citation>
    <scope>NUCLEOTIDE SEQUENCE [LARGE SCALE GENOMIC DNA]</scope>
    <source>
        <strain evidence="2 3">AT3.2</strain>
    </source>
</reference>
<sequence>MTTSSDISASQEGHTYELSESDAFVRWLELVSGTPELAEQARSTVDNSESMPEFFTLMEELASIELAVQADFKDNDTFEEMMLCMCNTRQLPAPDLPDEPPQGPARISVLLDTLLEHAPKFGKRMIVMDDGDDIWNVVLVDEHDGDKFVGLCEQLGVGIMDQDQWQ</sequence>
<dbReference type="RefSeq" id="WP_183552528.1">
    <property type="nucleotide sequence ID" value="NZ_JACHBX010000001.1"/>
</dbReference>
<accession>A0A7W9WYN7</accession>
<dbReference type="AlphaFoldDB" id="A0A7W9WYN7"/>
<protein>
    <recommendedName>
        <fullName evidence="1">DUF6630 domain-containing protein</fullName>
    </recommendedName>
</protein>
<proteinExistence type="predicted"/>
<evidence type="ECO:0000259" key="1">
    <source>
        <dbReference type="Pfam" id="PF20335"/>
    </source>
</evidence>
<gene>
    <name evidence="2" type="ORF">HD842_001347</name>
</gene>
<dbReference type="Proteomes" id="UP000540787">
    <property type="component" value="Unassembled WGS sequence"/>
</dbReference>
<feature type="domain" description="DUF6630" evidence="1">
    <location>
        <begin position="26"/>
        <end position="159"/>
    </location>
</feature>
<comment type="caution">
    <text evidence="2">The sequence shown here is derived from an EMBL/GenBank/DDBJ whole genome shotgun (WGS) entry which is preliminary data.</text>
</comment>
<evidence type="ECO:0000313" key="3">
    <source>
        <dbReference type="Proteomes" id="UP000540787"/>
    </source>
</evidence>
<dbReference type="Pfam" id="PF20335">
    <property type="entry name" value="DUF6630"/>
    <property type="match status" value="1"/>
</dbReference>
<dbReference type="EMBL" id="JACHBX010000001">
    <property type="protein sequence ID" value="MBB6133236.1"/>
    <property type="molecule type" value="Genomic_DNA"/>
</dbReference>
<keyword evidence="3" id="KW-1185">Reference proteome</keyword>
<name>A0A7W9WYN7_9BURK</name>
<organism evidence="2 3">
    <name type="scientific">Massilia aurea</name>
    <dbReference type="NCBI Taxonomy" id="373040"/>
    <lineage>
        <taxon>Bacteria</taxon>
        <taxon>Pseudomonadati</taxon>
        <taxon>Pseudomonadota</taxon>
        <taxon>Betaproteobacteria</taxon>
        <taxon>Burkholderiales</taxon>
        <taxon>Oxalobacteraceae</taxon>
        <taxon>Telluria group</taxon>
        <taxon>Massilia</taxon>
    </lineage>
</organism>
<evidence type="ECO:0000313" key="2">
    <source>
        <dbReference type="EMBL" id="MBB6133236.1"/>
    </source>
</evidence>
<dbReference type="InterPro" id="IPR046582">
    <property type="entry name" value="DUF6630"/>
</dbReference>